<keyword evidence="2" id="KW-0479">Metal-binding</keyword>
<keyword evidence="5" id="KW-1185">Reference proteome</keyword>
<dbReference type="PANTHER" id="PTHR42796:SF4">
    <property type="entry name" value="FUMARYLACETOACETATE HYDROLASE DOMAIN-CONTAINING PROTEIN 2A"/>
    <property type="match status" value="1"/>
</dbReference>
<sequence length="281" mass="30218">MKLLRYGDSGAEKWGVLDAEGQIRILDDALVHVTGDELSPEWLAHLVKLDPQTLPLLKTKPRIGPAVPRPLNFVGVGLNYADHAAETGGKIPKEPILFLKSLSSFSGPYDDIVIPPGSTKTDWEVELGVVIGTKASHVSEEAALDYVAGYCVVNDVSERSYQKERGGQWDKGKGCDTFGPVGPYLVTKDEVPDPQALALWTEIDGLRRQDGTTANMIFGVKTLVAYVSQFFTLHPGDIIATGTPAGVGMGIKPEPVFLRPGQEVRMGVQGLGEQRAKTVGG</sequence>
<accession>A0A840VSN6</accession>
<dbReference type="RefSeq" id="WP_183266245.1">
    <property type="nucleotide sequence ID" value="NZ_JACHFJ010000005.1"/>
</dbReference>
<evidence type="ECO:0000313" key="4">
    <source>
        <dbReference type="EMBL" id="MBB5373232.1"/>
    </source>
</evidence>
<evidence type="ECO:0000259" key="3">
    <source>
        <dbReference type="Pfam" id="PF01557"/>
    </source>
</evidence>
<dbReference type="Proteomes" id="UP000553706">
    <property type="component" value="Unassembled WGS sequence"/>
</dbReference>
<feature type="domain" description="Fumarylacetoacetase-like C-terminal" evidence="3">
    <location>
        <begin position="73"/>
        <end position="277"/>
    </location>
</feature>
<dbReference type="AlphaFoldDB" id="A0A840VSN6"/>
<proteinExistence type="inferred from homology"/>
<dbReference type="InterPro" id="IPR051121">
    <property type="entry name" value="FAH"/>
</dbReference>
<dbReference type="PANTHER" id="PTHR42796">
    <property type="entry name" value="FUMARYLACETOACETATE HYDROLASE DOMAIN-CONTAINING PROTEIN 2A-RELATED"/>
    <property type="match status" value="1"/>
</dbReference>
<dbReference type="GO" id="GO:0016853">
    <property type="term" value="F:isomerase activity"/>
    <property type="evidence" value="ECO:0007669"/>
    <property type="project" value="UniProtKB-ARBA"/>
</dbReference>
<protein>
    <submittedName>
        <fullName evidence="4">2-keto-4-pentenoate hydratase/2-oxohepta-3-ene-1,7-dioic acid hydratase in catechol pathway</fullName>
    </submittedName>
</protein>
<evidence type="ECO:0000256" key="1">
    <source>
        <dbReference type="ARBA" id="ARBA00010211"/>
    </source>
</evidence>
<dbReference type="FunFam" id="3.90.850.10:FF:000002">
    <property type="entry name" value="2-hydroxyhepta-2,4-diene-1,7-dioate isomerase"/>
    <property type="match status" value="1"/>
</dbReference>
<comment type="similarity">
    <text evidence="1">Belongs to the FAH family.</text>
</comment>
<gene>
    <name evidence="4" type="ORF">HNP71_001491</name>
</gene>
<organism evidence="4 5">
    <name type="scientific">Acidocella aromatica</name>
    <dbReference type="NCBI Taxonomy" id="1303579"/>
    <lineage>
        <taxon>Bacteria</taxon>
        <taxon>Pseudomonadati</taxon>
        <taxon>Pseudomonadota</taxon>
        <taxon>Alphaproteobacteria</taxon>
        <taxon>Acetobacterales</taxon>
        <taxon>Acidocellaceae</taxon>
        <taxon>Acidocella</taxon>
    </lineage>
</organism>
<comment type="caution">
    <text evidence="4">The sequence shown here is derived from an EMBL/GenBank/DDBJ whole genome shotgun (WGS) entry which is preliminary data.</text>
</comment>
<dbReference type="Pfam" id="PF01557">
    <property type="entry name" value="FAA_hydrolase"/>
    <property type="match status" value="1"/>
</dbReference>
<dbReference type="InterPro" id="IPR036663">
    <property type="entry name" value="Fumarylacetoacetase_C_sf"/>
</dbReference>
<dbReference type="GO" id="GO:0046872">
    <property type="term" value="F:metal ion binding"/>
    <property type="evidence" value="ECO:0007669"/>
    <property type="project" value="UniProtKB-KW"/>
</dbReference>
<evidence type="ECO:0000256" key="2">
    <source>
        <dbReference type="ARBA" id="ARBA00022723"/>
    </source>
</evidence>
<dbReference type="InterPro" id="IPR011234">
    <property type="entry name" value="Fumarylacetoacetase-like_C"/>
</dbReference>
<evidence type="ECO:0000313" key="5">
    <source>
        <dbReference type="Proteomes" id="UP000553706"/>
    </source>
</evidence>
<dbReference type="GO" id="GO:0019752">
    <property type="term" value="P:carboxylic acid metabolic process"/>
    <property type="evidence" value="ECO:0007669"/>
    <property type="project" value="UniProtKB-ARBA"/>
</dbReference>
<name>A0A840VSN6_9PROT</name>
<dbReference type="EMBL" id="JACHFJ010000005">
    <property type="protein sequence ID" value="MBB5373232.1"/>
    <property type="molecule type" value="Genomic_DNA"/>
</dbReference>
<dbReference type="SUPFAM" id="SSF56529">
    <property type="entry name" value="FAH"/>
    <property type="match status" value="1"/>
</dbReference>
<reference evidence="4 5" key="1">
    <citation type="submission" date="2020-08" db="EMBL/GenBank/DDBJ databases">
        <title>Genomic Encyclopedia of Type Strains, Phase IV (KMG-IV): sequencing the most valuable type-strain genomes for metagenomic binning, comparative biology and taxonomic classification.</title>
        <authorList>
            <person name="Goeker M."/>
        </authorList>
    </citation>
    <scope>NUCLEOTIDE SEQUENCE [LARGE SCALE GENOMIC DNA]</scope>
    <source>
        <strain evidence="4 5">DSM 27026</strain>
    </source>
</reference>
<dbReference type="Gene3D" id="3.90.850.10">
    <property type="entry name" value="Fumarylacetoacetase-like, C-terminal domain"/>
    <property type="match status" value="1"/>
</dbReference>